<proteinExistence type="predicted"/>
<keyword evidence="2" id="KW-0732">Signal</keyword>
<feature type="compositionally biased region" description="Basic and acidic residues" evidence="1">
    <location>
        <begin position="197"/>
        <end position="208"/>
    </location>
</feature>
<feature type="region of interest" description="Disordered" evidence="1">
    <location>
        <begin position="26"/>
        <end position="45"/>
    </location>
</feature>
<feature type="region of interest" description="Disordered" evidence="1">
    <location>
        <begin position="197"/>
        <end position="226"/>
    </location>
</feature>
<sequence>MKKTLVGVVVASLLLTPFTSTVHAKENNVKKSSKHSRQDKDSNEIPDWWQSKYHLGFGKNVASKDKDKDGLNNLVEYELNLNPISKDSDKDGIKDGNEDSDKDGIANKQEVRQMKINIVNHEGKKLSISYQSLKYKNKYKIKDEIGISNVKSLLDNFIVTPSMTDEEITSKIKEVFGINDIIKYELEVKFQNGKKVKSEFENRDNEQKQDDDDHDDHDHDDHNDND</sequence>
<organism evidence="3 4">
    <name type="scientific">Terrisporobacter petrolearius</name>
    <dbReference type="NCBI Taxonomy" id="1460447"/>
    <lineage>
        <taxon>Bacteria</taxon>
        <taxon>Bacillati</taxon>
        <taxon>Bacillota</taxon>
        <taxon>Clostridia</taxon>
        <taxon>Peptostreptococcales</taxon>
        <taxon>Peptostreptococcaceae</taxon>
        <taxon>Terrisporobacter</taxon>
    </lineage>
</organism>
<dbReference type="Proteomes" id="UP001477947">
    <property type="component" value="Chromosome"/>
</dbReference>
<protein>
    <submittedName>
        <fullName evidence="3">Uncharacterized protein</fullName>
    </submittedName>
</protein>
<gene>
    <name evidence="3" type="ORF">TPELB_26260</name>
</gene>
<evidence type="ECO:0000313" key="3">
    <source>
        <dbReference type="EMBL" id="XAM42313.1"/>
    </source>
</evidence>
<feature type="chain" id="PRO_5046646169" evidence="2">
    <location>
        <begin position="25"/>
        <end position="226"/>
    </location>
</feature>
<feature type="compositionally biased region" description="Basic and acidic residues" evidence="1">
    <location>
        <begin position="216"/>
        <end position="226"/>
    </location>
</feature>
<dbReference type="RefSeq" id="WP_343337635.1">
    <property type="nucleotide sequence ID" value="NZ_CP154622.1"/>
</dbReference>
<feature type="signal peptide" evidence="2">
    <location>
        <begin position="1"/>
        <end position="24"/>
    </location>
</feature>
<evidence type="ECO:0000256" key="1">
    <source>
        <dbReference type="SAM" id="MobiDB-lite"/>
    </source>
</evidence>
<evidence type="ECO:0000313" key="4">
    <source>
        <dbReference type="Proteomes" id="UP001477947"/>
    </source>
</evidence>
<name>A0ABZ3FHB0_9FIRM</name>
<dbReference type="EMBL" id="CP154622">
    <property type="protein sequence ID" value="XAM42313.1"/>
    <property type="molecule type" value="Genomic_DNA"/>
</dbReference>
<reference evidence="3 4" key="1">
    <citation type="submission" date="2024-04" db="EMBL/GenBank/DDBJ databases">
        <title>Isolation and characterization of novel acetogenic strains of the genera Terrisporobacter and Acetoanaerobium.</title>
        <authorList>
            <person name="Boeer T."/>
            <person name="Schueler M.A."/>
            <person name="Lueschen A."/>
            <person name="Eysell L."/>
            <person name="Droege J."/>
            <person name="Heinemann M."/>
            <person name="Engelhardt L."/>
            <person name="Basen M."/>
            <person name="Daniel R."/>
        </authorList>
    </citation>
    <scope>NUCLEOTIDE SEQUENCE [LARGE SCALE GENOMIC DNA]</scope>
    <source>
        <strain evidence="3 4">ELB</strain>
    </source>
</reference>
<accession>A0ABZ3FHB0</accession>
<evidence type="ECO:0000256" key="2">
    <source>
        <dbReference type="SAM" id="SignalP"/>
    </source>
</evidence>
<keyword evidence="4" id="KW-1185">Reference proteome</keyword>